<dbReference type="SMART" id="SM00257">
    <property type="entry name" value="LysM"/>
    <property type="match status" value="1"/>
</dbReference>
<dbReference type="CDD" id="cd00118">
    <property type="entry name" value="LysM"/>
    <property type="match status" value="1"/>
</dbReference>
<feature type="domain" description="LysM" evidence="1">
    <location>
        <begin position="185"/>
        <end position="231"/>
    </location>
</feature>
<evidence type="ECO:0000313" key="2">
    <source>
        <dbReference type="EMBL" id="DAF94569.1"/>
    </source>
</evidence>
<protein>
    <submittedName>
        <fullName evidence="2">Tail assembly protein</fullName>
    </submittedName>
</protein>
<organism evidence="2">
    <name type="scientific">Siphoviridae sp. ct3gT1</name>
    <dbReference type="NCBI Taxonomy" id="2825323"/>
    <lineage>
        <taxon>Viruses</taxon>
        <taxon>Duplodnaviria</taxon>
        <taxon>Heunggongvirae</taxon>
        <taxon>Uroviricota</taxon>
        <taxon>Caudoviricetes</taxon>
    </lineage>
</organism>
<evidence type="ECO:0000259" key="1">
    <source>
        <dbReference type="PROSITE" id="PS51782"/>
    </source>
</evidence>
<dbReference type="EMBL" id="BK016094">
    <property type="protein sequence ID" value="DAF94569.1"/>
    <property type="molecule type" value="Genomic_DNA"/>
</dbReference>
<accession>A0A8S5UJ91</accession>
<sequence>MGKVISSLTAYSQISLQPLYGENKESETLLIPVVPANLMFDESSSVQTINLMNYGELPVGMNRKLATWGFTCFFPYYAELGRYDNKSKNGYMDKNNEFKYPFDISNRNEDPYEYYCNKILTWKNKQTPLTFIFKTWGSYYLCQIKDFKYGRQDSSGNVYYDIQFQEYKEYTKFQSSAYSTNYSGNTYIAQEGDTLLIIAKKIYGDSSAYTKIMELNNMNNTEIVVGQSYKIR</sequence>
<dbReference type="SUPFAM" id="SSF54106">
    <property type="entry name" value="LysM domain"/>
    <property type="match status" value="1"/>
</dbReference>
<dbReference type="PROSITE" id="PS51782">
    <property type="entry name" value="LYSM"/>
    <property type="match status" value="1"/>
</dbReference>
<dbReference type="Pfam" id="PF01476">
    <property type="entry name" value="LysM"/>
    <property type="match status" value="1"/>
</dbReference>
<dbReference type="InterPro" id="IPR018392">
    <property type="entry name" value="LysM"/>
</dbReference>
<reference evidence="2" key="1">
    <citation type="journal article" date="2021" name="Proc. Natl. Acad. Sci. U.S.A.">
        <title>A Catalog of Tens of Thousands of Viruses from Human Metagenomes Reveals Hidden Associations with Chronic Diseases.</title>
        <authorList>
            <person name="Tisza M.J."/>
            <person name="Buck C.B."/>
        </authorList>
    </citation>
    <scope>NUCLEOTIDE SEQUENCE</scope>
    <source>
        <strain evidence="2">Ct3gT1</strain>
    </source>
</reference>
<dbReference type="InterPro" id="IPR036779">
    <property type="entry name" value="LysM_dom_sf"/>
</dbReference>
<dbReference type="Gene3D" id="3.10.350.10">
    <property type="entry name" value="LysM domain"/>
    <property type="match status" value="1"/>
</dbReference>
<proteinExistence type="predicted"/>
<name>A0A8S5UJ91_9CAUD</name>